<dbReference type="EMBL" id="JASPKZ010007251">
    <property type="protein sequence ID" value="KAJ9585703.1"/>
    <property type="molecule type" value="Genomic_DNA"/>
</dbReference>
<gene>
    <name evidence="1" type="ORF">L9F63_002493</name>
</gene>
<reference evidence="1" key="1">
    <citation type="journal article" date="2023" name="IScience">
        <title>Live-bearing cockroach genome reveals convergent evolutionary mechanisms linked to viviparity in insects and beyond.</title>
        <authorList>
            <person name="Fouks B."/>
            <person name="Harrison M.C."/>
            <person name="Mikhailova A.A."/>
            <person name="Marchal E."/>
            <person name="English S."/>
            <person name="Carruthers M."/>
            <person name="Jennings E.C."/>
            <person name="Chiamaka E.L."/>
            <person name="Frigard R.A."/>
            <person name="Pippel M."/>
            <person name="Attardo G.M."/>
            <person name="Benoit J.B."/>
            <person name="Bornberg-Bauer E."/>
            <person name="Tobe S.S."/>
        </authorList>
    </citation>
    <scope>NUCLEOTIDE SEQUENCE</scope>
    <source>
        <strain evidence="1">Stay&amp;Tobe</strain>
    </source>
</reference>
<evidence type="ECO:0000313" key="1">
    <source>
        <dbReference type="EMBL" id="KAJ9585703.1"/>
    </source>
</evidence>
<comment type="caution">
    <text evidence="1">The sequence shown here is derived from an EMBL/GenBank/DDBJ whole genome shotgun (WGS) entry which is preliminary data.</text>
</comment>
<protein>
    <submittedName>
        <fullName evidence="1">Uncharacterized protein</fullName>
    </submittedName>
</protein>
<name>A0AAD8ECX3_DIPPU</name>
<sequence length="56" mass="6232">NNPVLRNAFTDISMVAALLYAAANNLAIMKGVTTRVGWFFSQFSISVETVNPFEYM</sequence>
<keyword evidence="2" id="KW-1185">Reference proteome</keyword>
<feature type="non-terminal residue" evidence="1">
    <location>
        <position position="56"/>
    </location>
</feature>
<accession>A0AAD8ECX3</accession>
<dbReference type="Proteomes" id="UP001233999">
    <property type="component" value="Unassembled WGS sequence"/>
</dbReference>
<dbReference type="AlphaFoldDB" id="A0AAD8ECX3"/>
<reference evidence="1" key="2">
    <citation type="submission" date="2023-05" db="EMBL/GenBank/DDBJ databases">
        <authorList>
            <person name="Fouks B."/>
        </authorList>
    </citation>
    <scope>NUCLEOTIDE SEQUENCE</scope>
    <source>
        <strain evidence="1">Stay&amp;Tobe</strain>
        <tissue evidence="1">Testes</tissue>
    </source>
</reference>
<evidence type="ECO:0000313" key="2">
    <source>
        <dbReference type="Proteomes" id="UP001233999"/>
    </source>
</evidence>
<feature type="non-terminal residue" evidence="1">
    <location>
        <position position="1"/>
    </location>
</feature>
<proteinExistence type="predicted"/>
<organism evidence="1 2">
    <name type="scientific">Diploptera punctata</name>
    <name type="common">Pacific beetle cockroach</name>
    <dbReference type="NCBI Taxonomy" id="6984"/>
    <lineage>
        <taxon>Eukaryota</taxon>
        <taxon>Metazoa</taxon>
        <taxon>Ecdysozoa</taxon>
        <taxon>Arthropoda</taxon>
        <taxon>Hexapoda</taxon>
        <taxon>Insecta</taxon>
        <taxon>Pterygota</taxon>
        <taxon>Neoptera</taxon>
        <taxon>Polyneoptera</taxon>
        <taxon>Dictyoptera</taxon>
        <taxon>Blattodea</taxon>
        <taxon>Blaberoidea</taxon>
        <taxon>Blaberidae</taxon>
        <taxon>Diplopterinae</taxon>
        <taxon>Diploptera</taxon>
    </lineage>
</organism>